<evidence type="ECO:0000256" key="6">
    <source>
        <dbReference type="ARBA" id="ARBA00022759"/>
    </source>
</evidence>
<dbReference type="InterPro" id="IPR000477">
    <property type="entry name" value="RT_dom"/>
</dbReference>
<dbReference type="SUPFAM" id="SSF56672">
    <property type="entry name" value="DNA/RNA polymerases"/>
    <property type="match status" value="1"/>
</dbReference>
<dbReference type="Pfam" id="PF00078">
    <property type="entry name" value="RVT_1"/>
    <property type="match status" value="1"/>
</dbReference>
<keyword evidence="4" id="KW-0548">Nucleotidyltransferase</keyword>
<accession>A0A852DJS4</accession>
<dbReference type="InterPro" id="IPR043502">
    <property type="entry name" value="DNA/RNA_pol_sf"/>
</dbReference>
<keyword evidence="6" id="KW-0255">Endonuclease</keyword>
<protein>
    <recommendedName>
        <fullName evidence="2">ribonuclease H</fullName>
        <ecNumber evidence="2">3.1.26.4</ecNumber>
    </recommendedName>
</protein>
<dbReference type="Gene3D" id="3.10.10.10">
    <property type="entry name" value="HIV Type 1 Reverse Transcriptase, subunit A, domain 1"/>
    <property type="match status" value="1"/>
</dbReference>
<dbReference type="InterPro" id="IPR043128">
    <property type="entry name" value="Rev_trsase/Diguanyl_cyclase"/>
</dbReference>
<sequence length="182" mass="20827">FAFTLPALNRQEPDKRFEWTSLPQGARNSPTLCQLYVDNALQPLRKAWPEVIIYHYMDDILFAQSQPFTGQQIQEIHNVLKLHGLVVAPEKIQLSAPWKYLGWSLTDQVILQGALETPTEFTTLHDAQKLLGDLQWLRPVVSIPNELINELRPLLKGSDPMKPVHMTPEQVKILQQILDCVT</sequence>
<keyword evidence="7" id="KW-0378">Hydrolase</keyword>
<name>A0A852DJS4_PASAF</name>
<dbReference type="GO" id="GO:0035613">
    <property type="term" value="F:RNA stem-loop binding"/>
    <property type="evidence" value="ECO:0007669"/>
    <property type="project" value="TreeGrafter"/>
</dbReference>
<evidence type="ECO:0000256" key="4">
    <source>
        <dbReference type="ARBA" id="ARBA00022695"/>
    </source>
</evidence>
<dbReference type="EC" id="3.1.26.4" evidence="2"/>
<evidence type="ECO:0000256" key="7">
    <source>
        <dbReference type="ARBA" id="ARBA00022801"/>
    </source>
</evidence>
<comment type="caution">
    <text evidence="10">The sequence shown here is derived from an EMBL/GenBank/DDBJ whole genome shotgun (WGS) entry which is preliminary data.</text>
</comment>
<feature type="domain" description="Reverse transcriptase" evidence="9">
    <location>
        <begin position="1"/>
        <end position="105"/>
    </location>
</feature>
<dbReference type="PANTHER" id="PTHR41694:SF3">
    <property type="entry name" value="RNA-DIRECTED DNA POLYMERASE-RELATED"/>
    <property type="match status" value="1"/>
</dbReference>
<dbReference type="InterPro" id="IPR010661">
    <property type="entry name" value="RVT_thumb"/>
</dbReference>
<keyword evidence="8" id="KW-0695">RNA-directed DNA polymerase</keyword>
<keyword evidence="3" id="KW-0808">Transferase</keyword>
<dbReference type="Proteomes" id="UP000625584">
    <property type="component" value="Unassembled WGS sequence"/>
</dbReference>
<dbReference type="GO" id="GO:0003964">
    <property type="term" value="F:RNA-directed DNA polymerase activity"/>
    <property type="evidence" value="ECO:0007669"/>
    <property type="project" value="UniProtKB-KW"/>
</dbReference>
<evidence type="ECO:0000256" key="3">
    <source>
        <dbReference type="ARBA" id="ARBA00022679"/>
    </source>
</evidence>
<dbReference type="Pfam" id="PF06817">
    <property type="entry name" value="RVT_thumb"/>
    <property type="match status" value="1"/>
</dbReference>
<gene>
    <name evidence="10" type="primary">Ervk7</name>
    <name evidence="10" type="ORF">PASAMO_R12244</name>
</gene>
<keyword evidence="5" id="KW-0540">Nuclease</keyword>
<evidence type="ECO:0000313" key="11">
    <source>
        <dbReference type="Proteomes" id="UP000625584"/>
    </source>
</evidence>
<dbReference type="PANTHER" id="PTHR41694">
    <property type="entry name" value="ENDOGENOUS RETROVIRUS GROUP K MEMBER POL PROTEIN"/>
    <property type="match status" value="1"/>
</dbReference>
<dbReference type="EMBL" id="WBNP01005666">
    <property type="protein sequence ID" value="NXP94575.1"/>
    <property type="molecule type" value="Genomic_DNA"/>
</dbReference>
<feature type="non-terminal residue" evidence="10">
    <location>
        <position position="1"/>
    </location>
</feature>
<organism evidence="10 11">
    <name type="scientific">Passerina amoena</name>
    <name type="common">Lazuli bunting</name>
    <dbReference type="NCBI Taxonomy" id="142471"/>
    <lineage>
        <taxon>Eukaryota</taxon>
        <taxon>Metazoa</taxon>
        <taxon>Chordata</taxon>
        <taxon>Craniata</taxon>
        <taxon>Vertebrata</taxon>
        <taxon>Euteleostomi</taxon>
        <taxon>Archelosauria</taxon>
        <taxon>Archosauria</taxon>
        <taxon>Dinosauria</taxon>
        <taxon>Saurischia</taxon>
        <taxon>Theropoda</taxon>
        <taxon>Coelurosauria</taxon>
        <taxon>Aves</taxon>
        <taxon>Neognathae</taxon>
        <taxon>Neoaves</taxon>
        <taxon>Telluraves</taxon>
        <taxon>Australaves</taxon>
        <taxon>Passeriformes</taxon>
        <taxon>Cardinalidae</taxon>
        <taxon>Passerina</taxon>
    </lineage>
</organism>
<evidence type="ECO:0000259" key="9">
    <source>
        <dbReference type="PROSITE" id="PS50878"/>
    </source>
</evidence>
<keyword evidence="11" id="KW-1185">Reference proteome</keyword>
<evidence type="ECO:0000256" key="2">
    <source>
        <dbReference type="ARBA" id="ARBA00012180"/>
    </source>
</evidence>
<dbReference type="PROSITE" id="PS50878">
    <property type="entry name" value="RT_POL"/>
    <property type="match status" value="1"/>
</dbReference>
<dbReference type="AlphaFoldDB" id="A0A852DJS4"/>
<dbReference type="Gene3D" id="3.30.70.270">
    <property type="match status" value="2"/>
</dbReference>
<evidence type="ECO:0000256" key="5">
    <source>
        <dbReference type="ARBA" id="ARBA00022722"/>
    </source>
</evidence>
<evidence type="ECO:0000256" key="8">
    <source>
        <dbReference type="ARBA" id="ARBA00022918"/>
    </source>
</evidence>
<evidence type="ECO:0000256" key="1">
    <source>
        <dbReference type="ARBA" id="ARBA00010879"/>
    </source>
</evidence>
<reference evidence="10" key="1">
    <citation type="submission" date="2019-09" db="EMBL/GenBank/DDBJ databases">
        <title>Bird 10,000 Genomes (B10K) Project - Family phase.</title>
        <authorList>
            <person name="Zhang G."/>
        </authorList>
    </citation>
    <scope>NUCLEOTIDE SEQUENCE</scope>
    <source>
        <strain evidence="10">OUT-0017</strain>
        <tissue evidence="10">Muscle</tissue>
    </source>
</reference>
<dbReference type="GO" id="GO:0004523">
    <property type="term" value="F:RNA-DNA hybrid ribonuclease activity"/>
    <property type="evidence" value="ECO:0007669"/>
    <property type="project" value="UniProtKB-EC"/>
</dbReference>
<comment type="similarity">
    <text evidence="1">Belongs to the beta type-B retroviral polymerase family. HERV class-II K(HML-2) pol subfamily.</text>
</comment>
<evidence type="ECO:0000313" key="10">
    <source>
        <dbReference type="EMBL" id="NXP94575.1"/>
    </source>
</evidence>
<feature type="non-terminal residue" evidence="10">
    <location>
        <position position="182"/>
    </location>
</feature>
<proteinExistence type="inferred from homology"/>